<keyword evidence="2" id="KW-1185">Reference proteome</keyword>
<dbReference type="GO" id="GO:0005509">
    <property type="term" value="F:calcium ion binding"/>
    <property type="evidence" value="ECO:0007669"/>
    <property type="project" value="TreeGrafter"/>
</dbReference>
<gene>
    <name evidence="1" type="ORF">OFUS_LOCUS18942</name>
</gene>
<dbReference type="GO" id="GO:0001708">
    <property type="term" value="P:cell fate specification"/>
    <property type="evidence" value="ECO:0007669"/>
    <property type="project" value="TreeGrafter"/>
</dbReference>
<comment type="caution">
    <text evidence="1">The sequence shown here is derived from an EMBL/GenBank/DDBJ whole genome shotgun (WGS) entry which is preliminary data.</text>
</comment>
<proteinExistence type="predicted"/>
<evidence type="ECO:0000313" key="1">
    <source>
        <dbReference type="EMBL" id="CAH1794195.1"/>
    </source>
</evidence>
<organism evidence="1 2">
    <name type="scientific">Owenia fusiformis</name>
    <name type="common">Polychaete worm</name>
    <dbReference type="NCBI Taxonomy" id="6347"/>
    <lineage>
        <taxon>Eukaryota</taxon>
        <taxon>Metazoa</taxon>
        <taxon>Spiralia</taxon>
        <taxon>Lophotrochozoa</taxon>
        <taxon>Annelida</taxon>
        <taxon>Polychaeta</taxon>
        <taxon>Sedentaria</taxon>
        <taxon>Canalipalpata</taxon>
        <taxon>Sabellida</taxon>
        <taxon>Oweniida</taxon>
        <taxon>Oweniidae</taxon>
        <taxon>Owenia</taxon>
    </lineage>
</organism>
<dbReference type="GO" id="GO:0010468">
    <property type="term" value="P:regulation of gene expression"/>
    <property type="evidence" value="ECO:0007669"/>
    <property type="project" value="TreeGrafter"/>
</dbReference>
<dbReference type="GO" id="GO:0007224">
    <property type="term" value="P:smoothened signaling pathway"/>
    <property type="evidence" value="ECO:0007669"/>
    <property type="project" value="TreeGrafter"/>
</dbReference>
<dbReference type="EMBL" id="CAIIXF020000009">
    <property type="protein sequence ID" value="CAH1794195.1"/>
    <property type="molecule type" value="Genomic_DNA"/>
</dbReference>
<accession>A0A8J1Y6K3</accession>
<dbReference type="PANTHER" id="PTHR11889:SF31">
    <property type="entry name" value="PROTEIN HEDGEHOG"/>
    <property type="match status" value="1"/>
</dbReference>
<evidence type="ECO:0000313" key="2">
    <source>
        <dbReference type="Proteomes" id="UP000749559"/>
    </source>
</evidence>
<dbReference type="GO" id="GO:0005113">
    <property type="term" value="F:patched binding"/>
    <property type="evidence" value="ECO:0007669"/>
    <property type="project" value="TreeGrafter"/>
</dbReference>
<dbReference type="InterPro" id="IPR009045">
    <property type="entry name" value="Zn_M74/Hedgehog-like"/>
</dbReference>
<protein>
    <submittedName>
        <fullName evidence="1">Uncharacterized protein</fullName>
    </submittedName>
</protein>
<dbReference type="InterPro" id="IPR050387">
    <property type="entry name" value="Hedgehog_Signaling"/>
</dbReference>
<dbReference type="OrthoDB" id="10021066at2759"/>
<dbReference type="Gene3D" id="3.30.1380.10">
    <property type="match status" value="1"/>
</dbReference>
<reference evidence="1" key="1">
    <citation type="submission" date="2022-03" db="EMBL/GenBank/DDBJ databases">
        <authorList>
            <person name="Martin C."/>
        </authorList>
    </citation>
    <scope>NUCLEOTIDE SEQUENCE</scope>
</reference>
<dbReference type="PANTHER" id="PTHR11889">
    <property type="entry name" value="HEDGEHOG"/>
    <property type="match status" value="1"/>
</dbReference>
<dbReference type="SUPFAM" id="SSF55166">
    <property type="entry name" value="Hedgehog/DD-peptidase"/>
    <property type="match status" value="1"/>
</dbReference>
<dbReference type="GO" id="GO:0005615">
    <property type="term" value="C:extracellular space"/>
    <property type="evidence" value="ECO:0007669"/>
    <property type="project" value="TreeGrafter"/>
</dbReference>
<dbReference type="AlphaFoldDB" id="A0A8J1Y6K3"/>
<name>A0A8J1Y6K3_OWEFU</name>
<sequence>MFTTASVTILTVVAVVGVYTTEVEFEKGVFLKPVDPSSLSPDLLNNVKDPKDTGSLIYDSSQDNNYNKKLSLNFHVRDFKSQSSDLFRADPTFMRCLQEIRNHMSGKTVIINRGFKTASDLPGSTSMRDLYSRSGCSATLGFKSGETGDVKEIAEAALYHCPAIFASVQRDIGLIIMHKTLHIHMTGPGDTEPYFQLAGYESMANTEEFRTWALDKIDEYYDPINPSSCSSYTGLDEGGIYPEGSTSPEATVGKLDIQITREKAGDYGRLMQVPSRNVIFKNDDRDATWCGIQNQPCIDCRSAIKGHSLASRCGSRLVSPRLYYVIRQVQKMVRLYSVFGSAKLQVNAAFAEATSLHPSGPYPPGSLHYEGRAAEITLTGTPSSTLLKELSKLAICAGATYVQHKADHVYIAVKKQASTIAQHSRFPGIQLNHVVPPFEKKSHYELPEIGTELERKSRYIFDGDLQTSKLSDHTTIDMFKSHQSEARYFRLNPLLVQCFENIRYKENKWLKPTDLPVEIEVVTGYMTTVEERSKIPESDPRYNMHSSGLAMAIKYKDGSGPTKDVQRLAKISMDKCSPLFHREGKRIHLGVYGNNVYVGLGETLNVWLESDDVTMGNMTIEENVAWFRKRSMQAIQNRIVDPDNLENACMYANVPSRQSVDFKHDHPGYIKRRRRQAEPLSANECQPRSDTPFCRETKVHRDNEVEHMWQQINLKHLYRRSSDVQSALENCFGACGTCITGRIWEDKQEHCHNLLHWVPYDLKNVQHNYTNFFARDNIPLRKHACYGGQHCVDRSPLFSLVAPSVLHLYRPNPNQSVQNELYGSTDNPLPVFELLNKIYAMEAQGIVKFWTKDETELQSMRGSLQAAMLYNKRVTEVHVYVENPARRGHVTQALENMILEWSSKGCPTYTRETIAPYMVDDLPQAIVKRSLSPEHDLREKLLDQRRNWEYEWLRKTSN</sequence>
<dbReference type="Proteomes" id="UP000749559">
    <property type="component" value="Unassembled WGS sequence"/>
</dbReference>